<keyword evidence="2 3" id="KW-0548">Nucleotidyltransferase</keyword>
<dbReference type="InterPro" id="IPR002054">
    <property type="entry name" value="DNA-dir_DNA_pol_X"/>
</dbReference>
<dbReference type="Proteomes" id="UP000772434">
    <property type="component" value="Unassembled WGS sequence"/>
</dbReference>
<dbReference type="Pfam" id="PF14791">
    <property type="entry name" value="DNA_pol_B_thumb"/>
    <property type="match status" value="1"/>
</dbReference>
<feature type="region of interest" description="Disordered" evidence="4">
    <location>
        <begin position="374"/>
        <end position="396"/>
    </location>
</feature>
<gene>
    <name evidence="6" type="ORF">BDP27DRAFT_1235284</name>
</gene>
<evidence type="ECO:0000256" key="1">
    <source>
        <dbReference type="ARBA" id="ARBA00022679"/>
    </source>
</evidence>
<dbReference type="AlphaFoldDB" id="A0A9P5TZE1"/>
<keyword evidence="7" id="KW-1185">Reference proteome</keyword>
<evidence type="ECO:0000256" key="4">
    <source>
        <dbReference type="SAM" id="MobiDB-lite"/>
    </source>
</evidence>
<dbReference type="PANTHER" id="PTHR11276:SF28">
    <property type="entry name" value="DNA POLYMERASE LAMBDA"/>
    <property type="match status" value="1"/>
</dbReference>
<comment type="function">
    <text evidence="3">DNA polymerase that functions in several pathways of DNA repair. Involved in base excision repair (BER) responsible for repair of lesions that give rise to abasic (AP) sites in DNA. Also contributes to DNA double-strand break repair by non-homologous end joining and homologous recombination. Has both template-dependent and template-independent (terminal transferase) DNA polymerase activities. Has also a 5'-deoxyribose-5-phosphate lyase (dRP lyase) activity.</text>
</comment>
<dbReference type="PANTHER" id="PTHR11276">
    <property type="entry name" value="DNA POLYMERASE TYPE-X FAMILY MEMBER"/>
    <property type="match status" value="1"/>
</dbReference>
<dbReference type="SMART" id="SM00483">
    <property type="entry name" value="POLXc"/>
    <property type="match status" value="1"/>
</dbReference>
<comment type="subcellular location">
    <subcellularLocation>
        <location evidence="3">Nucleus</location>
    </subcellularLocation>
</comment>
<feature type="compositionally biased region" description="Gly residues" evidence="4">
    <location>
        <begin position="386"/>
        <end position="396"/>
    </location>
</feature>
<evidence type="ECO:0000313" key="6">
    <source>
        <dbReference type="EMBL" id="KAF9061440.1"/>
    </source>
</evidence>
<keyword evidence="3" id="KW-0539">Nucleus</keyword>
<dbReference type="Gene3D" id="3.30.210.10">
    <property type="entry name" value="DNA polymerase, thumb domain"/>
    <property type="match status" value="1"/>
</dbReference>
<feature type="compositionally biased region" description="Basic residues" evidence="4">
    <location>
        <begin position="199"/>
        <end position="220"/>
    </location>
</feature>
<feature type="region of interest" description="Disordered" evidence="4">
    <location>
        <begin position="315"/>
        <end position="338"/>
    </location>
</feature>
<dbReference type="InterPro" id="IPR037160">
    <property type="entry name" value="DNA_Pol_thumb_sf"/>
</dbReference>
<dbReference type="PRINTS" id="PR00869">
    <property type="entry name" value="DNAPOLX"/>
</dbReference>
<keyword evidence="3" id="KW-0227">DNA damage</keyword>
<evidence type="ECO:0000259" key="5">
    <source>
        <dbReference type="SMART" id="SM00483"/>
    </source>
</evidence>
<keyword evidence="1 3" id="KW-0808">Transferase</keyword>
<dbReference type="GO" id="GO:0003887">
    <property type="term" value="F:DNA-directed DNA polymerase activity"/>
    <property type="evidence" value="ECO:0007669"/>
    <property type="project" value="UniProtKB-UniRule"/>
</dbReference>
<dbReference type="InterPro" id="IPR043519">
    <property type="entry name" value="NT_sf"/>
</dbReference>
<dbReference type="EMBL" id="JADNRY010000202">
    <property type="protein sequence ID" value="KAF9061440.1"/>
    <property type="molecule type" value="Genomic_DNA"/>
</dbReference>
<feature type="non-terminal residue" evidence="6">
    <location>
        <position position="1"/>
    </location>
</feature>
<dbReference type="SUPFAM" id="SSF81301">
    <property type="entry name" value="Nucleotidyltransferase"/>
    <property type="match status" value="1"/>
</dbReference>
<proteinExistence type="inferred from homology"/>
<organism evidence="6 7">
    <name type="scientific">Rhodocollybia butyracea</name>
    <dbReference type="NCBI Taxonomy" id="206335"/>
    <lineage>
        <taxon>Eukaryota</taxon>
        <taxon>Fungi</taxon>
        <taxon>Dikarya</taxon>
        <taxon>Basidiomycota</taxon>
        <taxon>Agaricomycotina</taxon>
        <taxon>Agaricomycetes</taxon>
        <taxon>Agaricomycetidae</taxon>
        <taxon>Agaricales</taxon>
        <taxon>Marasmiineae</taxon>
        <taxon>Omphalotaceae</taxon>
        <taxon>Rhodocollybia</taxon>
    </lineage>
</organism>
<comment type="caution">
    <text evidence="6">The sequence shown here is derived from an EMBL/GenBank/DDBJ whole genome shotgun (WGS) entry which is preliminary data.</text>
</comment>
<feature type="domain" description="DNA-directed DNA polymerase X" evidence="5">
    <location>
        <begin position="1"/>
        <end position="368"/>
    </location>
</feature>
<protein>
    <recommendedName>
        <fullName evidence="3">DNA polymerase</fullName>
        <ecNumber evidence="3">2.7.7.7</ecNumber>
    </recommendedName>
</protein>
<dbReference type="EC" id="2.7.7.7" evidence="3"/>
<dbReference type="GO" id="GO:0003677">
    <property type="term" value="F:DNA binding"/>
    <property type="evidence" value="ECO:0007669"/>
    <property type="project" value="UniProtKB-UniRule"/>
</dbReference>
<comment type="catalytic activity">
    <reaction evidence="3">
        <text>DNA(n) + a 2'-deoxyribonucleoside 5'-triphosphate = DNA(n+1) + diphosphate</text>
        <dbReference type="Rhea" id="RHEA:22508"/>
        <dbReference type="Rhea" id="RHEA-COMP:17339"/>
        <dbReference type="Rhea" id="RHEA-COMP:17340"/>
        <dbReference type="ChEBI" id="CHEBI:33019"/>
        <dbReference type="ChEBI" id="CHEBI:61560"/>
        <dbReference type="ChEBI" id="CHEBI:173112"/>
        <dbReference type="EC" id="2.7.7.7"/>
    </reaction>
</comment>
<accession>A0A9P5TZE1</accession>
<dbReference type="OrthoDB" id="205514at2759"/>
<keyword evidence="3" id="KW-0239">DNA-directed DNA polymerase</keyword>
<evidence type="ECO:0000256" key="3">
    <source>
        <dbReference type="RuleBase" id="RU366014"/>
    </source>
</evidence>
<dbReference type="GO" id="GO:0046872">
    <property type="term" value="F:metal ion binding"/>
    <property type="evidence" value="ECO:0007669"/>
    <property type="project" value="UniProtKB-UniRule"/>
</dbReference>
<dbReference type="InterPro" id="IPR002008">
    <property type="entry name" value="DNA_pol_X_beta-like"/>
</dbReference>
<reference evidence="6" key="1">
    <citation type="submission" date="2020-11" db="EMBL/GenBank/DDBJ databases">
        <authorList>
            <consortium name="DOE Joint Genome Institute"/>
            <person name="Ahrendt S."/>
            <person name="Riley R."/>
            <person name="Andreopoulos W."/>
            <person name="Labutti K."/>
            <person name="Pangilinan J."/>
            <person name="Ruiz-Duenas F.J."/>
            <person name="Barrasa J.M."/>
            <person name="Sanchez-Garcia M."/>
            <person name="Camarero S."/>
            <person name="Miyauchi S."/>
            <person name="Serrano A."/>
            <person name="Linde D."/>
            <person name="Babiker R."/>
            <person name="Drula E."/>
            <person name="Ayuso-Fernandez I."/>
            <person name="Pacheco R."/>
            <person name="Padilla G."/>
            <person name="Ferreira P."/>
            <person name="Barriuso J."/>
            <person name="Kellner H."/>
            <person name="Castanera R."/>
            <person name="Alfaro M."/>
            <person name="Ramirez L."/>
            <person name="Pisabarro A.G."/>
            <person name="Kuo A."/>
            <person name="Tritt A."/>
            <person name="Lipzen A."/>
            <person name="He G."/>
            <person name="Yan M."/>
            <person name="Ng V."/>
            <person name="Cullen D."/>
            <person name="Martin F."/>
            <person name="Rosso M.-N."/>
            <person name="Henrissat B."/>
            <person name="Hibbett D."/>
            <person name="Martinez A.T."/>
            <person name="Grigoriev I.V."/>
        </authorList>
    </citation>
    <scope>NUCLEOTIDE SEQUENCE</scope>
    <source>
        <strain evidence="6">AH 40177</strain>
    </source>
</reference>
<dbReference type="GO" id="GO:0005634">
    <property type="term" value="C:nucleus"/>
    <property type="evidence" value="ECO:0007669"/>
    <property type="project" value="UniProtKB-SubCell"/>
</dbReference>
<feature type="region of interest" description="Disordered" evidence="4">
    <location>
        <begin position="63"/>
        <end position="87"/>
    </location>
</feature>
<name>A0A9P5TZE1_9AGAR</name>
<keyword evidence="3" id="KW-0234">DNA repair</keyword>
<dbReference type="InterPro" id="IPR022312">
    <property type="entry name" value="DNA_pol_X"/>
</dbReference>
<comment type="similarity">
    <text evidence="3">Belongs to the DNA polymerase type-X family.</text>
</comment>
<dbReference type="GO" id="GO:0006303">
    <property type="term" value="P:double-strand break repair via nonhomologous end joining"/>
    <property type="evidence" value="ECO:0007669"/>
    <property type="project" value="TreeGrafter"/>
</dbReference>
<dbReference type="Gene3D" id="3.30.460.10">
    <property type="entry name" value="Beta Polymerase, domain 2"/>
    <property type="match status" value="1"/>
</dbReference>
<dbReference type="InterPro" id="IPR029398">
    <property type="entry name" value="PolB_thumb"/>
</dbReference>
<feature type="region of interest" description="Disordered" evidence="4">
    <location>
        <begin position="194"/>
        <end position="220"/>
    </location>
</feature>
<sequence>ESNRPDKSVYKVRSLNKAIREIEYLERPVILEADVQQLKGVSPWLKKALITHVQNSLLQPLASSSSSSQNSFIAHTGQHQRERDEARTKSVAELHSVPSIGLTTARHLVSIGITSLQQLRTALSLTSPSSSPQPPPHLASYYEHVIQPVTRDEIDRVTTLVEELMPPGYQVVRVGAYRREFPISDRIDLLLFHPLRTPPPRRPRRPRIRTQPRRPPRVRARPRRMEMDGIVRVPEPGEELDTRKAAAQRVKAVGGCKGVYRKMDLNLVPLEARATALMFLTGDNEFVKEMKTRASRMGLFLNEFGLWRWEEGEEGGEGEEEEVAKPKPQRGRPPLRKANGTWILIPTDSEADLFAELGTSYVPPEKRNFSYLVNKANKKKPKGESNSGGVGALLGR</sequence>
<evidence type="ECO:0000313" key="7">
    <source>
        <dbReference type="Proteomes" id="UP000772434"/>
    </source>
</evidence>
<dbReference type="PRINTS" id="PR00870">
    <property type="entry name" value="DNAPOLXBETA"/>
</dbReference>
<evidence type="ECO:0000256" key="2">
    <source>
        <dbReference type="ARBA" id="ARBA00022695"/>
    </source>
</evidence>